<proteinExistence type="predicted"/>
<dbReference type="Proteomes" id="UP001205890">
    <property type="component" value="Unassembled WGS sequence"/>
</dbReference>
<keyword evidence="1" id="KW-0812">Transmembrane</keyword>
<keyword evidence="1" id="KW-1133">Transmembrane helix</keyword>
<accession>A0ABT1LED3</accession>
<protein>
    <submittedName>
        <fullName evidence="2">Uncharacterized protein</fullName>
    </submittedName>
</protein>
<keyword evidence="1" id="KW-0472">Membrane</keyword>
<evidence type="ECO:0000256" key="1">
    <source>
        <dbReference type="SAM" id="Phobius"/>
    </source>
</evidence>
<comment type="caution">
    <text evidence="2">The sequence shown here is derived from an EMBL/GenBank/DDBJ whole genome shotgun (WGS) entry which is preliminary data.</text>
</comment>
<name>A0ABT1LED3_9HYPH</name>
<feature type="transmembrane region" description="Helical" evidence="1">
    <location>
        <begin position="136"/>
        <end position="158"/>
    </location>
</feature>
<dbReference type="EMBL" id="JANCLU010000012">
    <property type="protein sequence ID" value="MCP8939476.1"/>
    <property type="molecule type" value="Genomic_DNA"/>
</dbReference>
<evidence type="ECO:0000313" key="2">
    <source>
        <dbReference type="EMBL" id="MCP8939476.1"/>
    </source>
</evidence>
<keyword evidence="3" id="KW-1185">Reference proteome</keyword>
<sequence length="177" mass="18748">MSTQLPDVNFHLAVYQAAGQRVTGLPADTWVSVERFTDEHAGRARYHDLHQPALALDLGIALLRAAPSPPGEAVHGRTVLIANAEVARLYQSGVQLATGEQEQAFAEAVMAARAKLEEEFRARLAPPPRAKSTPRLTAALAGALAALVAVLLFGQVAASMRSGSLSDSINRTFGASR</sequence>
<reference evidence="2 3" key="1">
    <citation type="submission" date="2022-07" db="EMBL/GenBank/DDBJ databases">
        <authorList>
            <person name="Li W.-J."/>
            <person name="Deng Q.-Q."/>
        </authorList>
    </citation>
    <scope>NUCLEOTIDE SEQUENCE [LARGE SCALE GENOMIC DNA]</scope>
    <source>
        <strain evidence="2 3">SYSU M60028</strain>
    </source>
</reference>
<dbReference type="RefSeq" id="WP_254743034.1">
    <property type="nucleotide sequence ID" value="NZ_JANCLU010000012.1"/>
</dbReference>
<organism evidence="2 3">
    <name type="scientific">Alsobacter ponti</name>
    <dbReference type="NCBI Taxonomy" id="2962936"/>
    <lineage>
        <taxon>Bacteria</taxon>
        <taxon>Pseudomonadati</taxon>
        <taxon>Pseudomonadota</taxon>
        <taxon>Alphaproteobacteria</taxon>
        <taxon>Hyphomicrobiales</taxon>
        <taxon>Alsobacteraceae</taxon>
        <taxon>Alsobacter</taxon>
    </lineage>
</organism>
<evidence type="ECO:0000313" key="3">
    <source>
        <dbReference type="Proteomes" id="UP001205890"/>
    </source>
</evidence>
<gene>
    <name evidence="2" type="ORF">NK718_13200</name>
</gene>